<dbReference type="PANTHER" id="PTHR12174">
    <property type="entry name" value="SIGNAL PEPTIDE PEPTIDASE"/>
    <property type="match status" value="1"/>
</dbReference>
<dbReference type="GO" id="GO:0042500">
    <property type="term" value="F:aspartic endopeptidase activity, intramembrane cleaving"/>
    <property type="evidence" value="ECO:0007669"/>
    <property type="project" value="InterPro"/>
</dbReference>
<feature type="transmembrane region" description="Helical" evidence="9">
    <location>
        <begin position="336"/>
        <end position="357"/>
    </location>
</feature>
<comment type="subcellular location">
    <subcellularLocation>
        <location evidence="1">Endoplasmic reticulum membrane</location>
        <topology evidence="1">Multi-pass membrane protein</topology>
    </subcellularLocation>
</comment>
<dbReference type="GO" id="GO:0098554">
    <property type="term" value="C:cytoplasmic side of endoplasmic reticulum membrane"/>
    <property type="evidence" value="ECO:0007669"/>
    <property type="project" value="TreeGrafter"/>
</dbReference>
<dbReference type="GeneID" id="85313882"/>
<evidence type="ECO:0000313" key="10">
    <source>
        <dbReference type="EMBL" id="KAK1763547.1"/>
    </source>
</evidence>
<feature type="compositionally biased region" description="Polar residues" evidence="8">
    <location>
        <begin position="536"/>
        <end position="549"/>
    </location>
</feature>
<name>A0AAJ0BT48_9PEZI</name>
<protein>
    <submittedName>
        <fullName evidence="10">Signal peptide peptidase-domain-containing protein</fullName>
    </submittedName>
</protein>
<keyword evidence="11" id="KW-1185">Reference proteome</keyword>
<dbReference type="InterPro" id="IPR007369">
    <property type="entry name" value="Peptidase_A22B_SPP"/>
</dbReference>
<feature type="compositionally biased region" description="Basic and acidic residues" evidence="8">
    <location>
        <begin position="554"/>
        <end position="563"/>
    </location>
</feature>
<evidence type="ECO:0000256" key="4">
    <source>
        <dbReference type="ARBA" id="ARBA00022801"/>
    </source>
</evidence>
<dbReference type="GO" id="GO:0033619">
    <property type="term" value="P:membrane protein proteolysis"/>
    <property type="evidence" value="ECO:0007669"/>
    <property type="project" value="TreeGrafter"/>
</dbReference>
<dbReference type="Proteomes" id="UP001244011">
    <property type="component" value="Unassembled WGS sequence"/>
</dbReference>
<feature type="transmembrane region" description="Helical" evidence="9">
    <location>
        <begin position="275"/>
        <end position="302"/>
    </location>
</feature>
<evidence type="ECO:0000256" key="1">
    <source>
        <dbReference type="ARBA" id="ARBA00004477"/>
    </source>
</evidence>
<evidence type="ECO:0000256" key="8">
    <source>
        <dbReference type="SAM" id="MobiDB-lite"/>
    </source>
</evidence>
<gene>
    <name evidence="10" type="ORF">QBC33DRAFT_573246</name>
</gene>
<evidence type="ECO:0000313" key="11">
    <source>
        <dbReference type="Proteomes" id="UP001244011"/>
    </source>
</evidence>
<keyword evidence="7 9" id="KW-0472">Membrane</keyword>
<sequence length="593" mass="65001">MSSSGTTSTALANGTGDTAPSSNATTASSSSTSQTMNILVHWDFLVLTAQITLSAMAIIWLGANSSLRRPPSAAPTKRKGKKRVEEDRFTEGFVASDAIMFPLLAGTVLIGLYYLIKWLQDSDILNQLLRAYMSVMSVASLGKLAADALHFLTTMAFPSIWSDRTGRLYRIDTSSRQQFLVSGDDVADTSVDDKKSPFPGRLSGVSFSEKTNNALWEIRHLFKEEWTVRMALHGIAKGHVNIKLNDLLGFLFAIMTTMAYYLTGWYWLSNILGSAFCYAAFTMISPTSFAIGTMVLAGLFIYDIVMVFYTPYMVTVATKLDVPIKLIFQGPSRSSILGLGDIVVPGIFIGLALRFDLWRHYTEQIKRIPTELKSEFTGETPEKVVTTTETQYRSVKAPYVDPRGRWGDRIWTATNLTSIFSTPTATPTLAATAFSKPYFYASMAGYAVGMLLTLTMLLVFNRGQPALLYLVPCVTGAVWMTGAVRGDLHDMWTYTEDGSLDTEDVVVEVDGNGNVVKEITEKGEKEDEKHVKDGNGSVNESGIAESSTARRARNQSEKGETRESPAATSRPGEGYDVFLFSITAPPAASVEDD</sequence>
<dbReference type="GO" id="GO:0006465">
    <property type="term" value="P:signal peptide processing"/>
    <property type="evidence" value="ECO:0007669"/>
    <property type="project" value="TreeGrafter"/>
</dbReference>
<evidence type="ECO:0000256" key="5">
    <source>
        <dbReference type="ARBA" id="ARBA00022824"/>
    </source>
</evidence>
<comment type="similarity">
    <text evidence="2">Belongs to the peptidase A22B family.</text>
</comment>
<keyword evidence="6 9" id="KW-1133">Transmembrane helix</keyword>
<feature type="compositionally biased region" description="Polar residues" evidence="8">
    <location>
        <begin position="1"/>
        <end position="16"/>
    </location>
</feature>
<evidence type="ECO:0000256" key="3">
    <source>
        <dbReference type="ARBA" id="ARBA00022692"/>
    </source>
</evidence>
<proteinExistence type="inferred from homology"/>
<feature type="compositionally biased region" description="Low complexity" evidence="8">
    <location>
        <begin position="18"/>
        <end position="29"/>
    </location>
</feature>
<feature type="transmembrane region" description="Helical" evidence="9">
    <location>
        <begin position="466"/>
        <end position="484"/>
    </location>
</feature>
<keyword evidence="3 9" id="KW-0812">Transmembrane</keyword>
<dbReference type="EMBL" id="MU839026">
    <property type="protein sequence ID" value="KAK1763547.1"/>
    <property type="molecule type" value="Genomic_DNA"/>
</dbReference>
<reference evidence="10" key="1">
    <citation type="submission" date="2023-06" db="EMBL/GenBank/DDBJ databases">
        <title>Genome-scale phylogeny and comparative genomics of the fungal order Sordariales.</title>
        <authorList>
            <consortium name="Lawrence Berkeley National Laboratory"/>
            <person name="Hensen N."/>
            <person name="Bonometti L."/>
            <person name="Westerberg I."/>
            <person name="Brannstrom I.O."/>
            <person name="Guillou S."/>
            <person name="Cros-Aarteil S."/>
            <person name="Calhoun S."/>
            <person name="Haridas S."/>
            <person name="Kuo A."/>
            <person name="Mondo S."/>
            <person name="Pangilinan J."/>
            <person name="Riley R."/>
            <person name="Labutti K."/>
            <person name="Andreopoulos B."/>
            <person name="Lipzen A."/>
            <person name="Chen C."/>
            <person name="Yanf M."/>
            <person name="Daum C."/>
            <person name="Ng V."/>
            <person name="Clum A."/>
            <person name="Steindorff A."/>
            <person name="Ohm R."/>
            <person name="Martin F."/>
            <person name="Silar P."/>
            <person name="Natvig D."/>
            <person name="Lalanne C."/>
            <person name="Gautier V."/>
            <person name="Ament-Velasquez S.L."/>
            <person name="Kruys A."/>
            <person name="Hutchinson M.I."/>
            <person name="Powell A.J."/>
            <person name="Barry K."/>
            <person name="Miller A.N."/>
            <person name="Grigoriev I.V."/>
            <person name="Debuchy R."/>
            <person name="Gladieux P."/>
            <person name="Thoren M.H."/>
            <person name="Johannesson H."/>
        </authorList>
    </citation>
    <scope>NUCLEOTIDE SEQUENCE</scope>
    <source>
        <strain evidence="10">8032-3</strain>
    </source>
</reference>
<dbReference type="AlphaFoldDB" id="A0AAJ0BT48"/>
<dbReference type="SMART" id="SM00730">
    <property type="entry name" value="PSN"/>
    <property type="match status" value="1"/>
</dbReference>
<dbReference type="Pfam" id="PF04258">
    <property type="entry name" value="Peptidase_A22B"/>
    <property type="match status" value="1"/>
</dbReference>
<feature type="transmembrane region" description="Helical" evidence="9">
    <location>
        <begin position="247"/>
        <end position="268"/>
    </location>
</feature>
<feature type="compositionally biased region" description="Basic and acidic residues" evidence="8">
    <location>
        <begin position="522"/>
        <end position="533"/>
    </location>
</feature>
<evidence type="ECO:0000256" key="9">
    <source>
        <dbReference type="SAM" id="Phobius"/>
    </source>
</evidence>
<feature type="transmembrane region" description="Helical" evidence="9">
    <location>
        <begin position="98"/>
        <end position="116"/>
    </location>
</feature>
<evidence type="ECO:0000256" key="7">
    <source>
        <dbReference type="ARBA" id="ARBA00023136"/>
    </source>
</evidence>
<evidence type="ECO:0000256" key="6">
    <source>
        <dbReference type="ARBA" id="ARBA00022989"/>
    </source>
</evidence>
<feature type="transmembrane region" description="Helical" evidence="9">
    <location>
        <begin position="44"/>
        <end position="63"/>
    </location>
</feature>
<dbReference type="PANTHER" id="PTHR12174:SF23">
    <property type="entry name" value="MINOR HISTOCOMPATIBILITY ANTIGEN H13"/>
    <property type="match status" value="1"/>
</dbReference>
<comment type="caution">
    <text evidence="10">The sequence shown here is derived from an EMBL/GenBank/DDBJ whole genome shotgun (WGS) entry which is preliminary data.</text>
</comment>
<keyword evidence="5" id="KW-0256">Endoplasmic reticulum</keyword>
<dbReference type="InterPro" id="IPR006639">
    <property type="entry name" value="Preselin/SPP"/>
</dbReference>
<evidence type="ECO:0000256" key="2">
    <source>
        <dbReference type="ARBA" id="ARBA00006859"/>
    </source>
</evidence>
<feature type="region of interest" description="Disordered" evidence="8">
    <location>
        <begin position="1"/>
        <end position="29"/>
    </location>
</feature>
<feature type="region of interest" description="Disordered" evidence="8">
    <location>
        <begin position="522"/>
        <end position="574"/>
    </location>
</feature>
<keyword evidence="4" id="KW-0378">Hydrolase</keyword>
<organism evidence="10 11">
    <name type="scientific">Phialemonium atrogriseum</name>
    <dbReference type="NCBI Taxonomy" id="1093897"/>
    <lineage>
        <taxon>Eukaryota</taxon>
        <taxon>Fungi</taxon>
        <taxon>Dikarya</taxon>
        <taxon>Ascomycota</taxon>
        <taxon>Pezizomycotina</taxon>
        <taxon>Sordariomycetes</taxon>
        <taxon>Sordariomycetidae</taxon>
        <taxon>Cephalothecales</taxon>
        <taxon>Cephalothecaceae</taxon>
        <taxon>Phialemonium</taxon>
    </lineage>
</organism>
<dbReference type="GO" id="GO:0098553">
    <property type="term" value="C:lumenal side of endoplasmic reticulum membrane"/>
    <property type="evidence" value="ECO:0007669"/>
    <property type="project" value="TreeGrafter"/>
</dbReference>
<dbReference type="RefSeq" id="XP_060279760.1">
    <property type="nucleotide sequence ID" value="XM_060430695.1"/>
</dbReference>
<accession>A0AAJ0BT48</accession>
<feature type="transmembrane region" description="Helical" evidence="9">
    <location>
        <begin position="438"/>
        <end position="460"/>
    </location>
</feature>